<dbReference type="WBParaSite" id="SMUV_0000435901-mRNA-1">
    <property type="protein sequence ID" value="SMUV_0000435901-mRNA-1"/>
    <property type="gene ID" value="SMUV_0000435901"/>
</dbReference>
<dbReference type="PANTHER" id="PTHR35017">
    <property type="entry name" value="PROTEIN CBG16223-RELATED"/>
    <property type="match status" value="1"/>
</dbReference>
<accession>A0A0N5AIU8</accession>
<organism evidence="1 2">
    <name type="scientific">Syphacia muris</name>
    <dbReference type="NCBI Taxonomy" id="451379"/>
    <lineage>
        <taxon>Eukaryota</taxon>
        <taxon>Metazoa</taxon>
        <taxon>Ecdysozoa</taxon>
        <taxon>Nematoda</taxon>
        <taxon>Chromadorea</taxon>
        <taxon>Rhabditida</taxon>
        <taxon>Spirurina</taxon>
        <taxon>Oxyuridomorpha</taxon>
        <taxon>Oxyuroidea</taxon>
        <taxon>Oxyuridae</taxon>
        <taxon>Syphacia</taxon>
    </lineage>
</organism>
<dbReference type="PANTHER" id="PTHR35017:SF1">
    <property type="entry name" value="SHKT DOMAIN-CONTAINING PROTEIN"/>
    <property type="match status" value="1"/>
</dbReference>
<dbReference type="AlphaFoldDB" id="A0A0N5AIU8"/>
<sequence length="204" mass="23392">MTAVLVWSFAVILQIVTTIESIPLLLLKRLAIITSPVGSLSYSNAKLAFHTNHTGVTSVPPCCSDVIGSLTCKRLHDRDPLAFQRRCNNEADFSLIQCCKMCGMDEAPQRYERFFEAELDSEHCFDRRSSEFCQRFLKKNDFWSGSIWSCDGINANLAFRICRRTCGFCRKDLYLTDEGYYLPTPCGQMPEFVPYSKKMFQKIF</sequence>
<keyword evidence="1" id="KW-1185">Reference proteome</keyword>
<evidence type="ECO:0000313" key="1">
    <source>
        <dbReference type="Proteomes" id="UP000046393"/>
    </source>
</evidence>
<proteinExistence type="predicted"/>
<protein>
    <submittedName>
        <fullName evidence="2">ShKT domain-containing protein</fullName>
    </submittedName>
</protein>
<evidence type="ECO:0000313" key="2">
    <source>
        <dbReference type="WBParaSite" id="SMUV_0000435901-mRNA-1"/>
    </source>
</evidence>
<dbReference type="Proteomes" id="UP000046393">
    <property type="component" value="Unplaced"/>
</dbReference>
<name>A0A0N5AIU8_9BILA</name>
<reference evidence="2" key="1">
    <citation type="submission" date="2017-02" db="UniProtKB">
        <authorList>
            <consortium name="WormBaseParasite"/>
        </authorList>
    </citation>
    <scope>IDENTIFICATION</scope>
</reference>